<dbReference type="RefSeq" id="WP_025837216.1">
    <property type="nucleotide sequence ID" value="NZ_FUWL01000004.1"/>
</dbReference>
<evidence type="ECO:0000313" key="13">
    <source>
        <dbReference type="EMBL" id="SJZ35788.1"/>
    </source>
</evidence>
<dbReference type="PANTHER" id="PTHR34182">
    <property type="entry name" value="PROTEIN-EXPORT MEMBRANE PROTEIN SECG"/>
    <property type="match status" value="1"/>
</dbReference>
<evidence type="ECO:0000313" key="14">
    <source>
        <dbReference type="Proteomes" id="UP000030125"/>
    </source>
</evidence>
<keyword evidence="4 10" id="KW-1003">Cell membrane</keyword>
<evidence type="ECO:0000256" key="8">
    <source>
        <dbReference type="ARBA" id="ARBA00023010"/>
    </source>
</evidence>
<dbReference type="AlphaFoldDB" id="A0A099WXS9"/>
<comment type="similarity">
    <text evidence="2 10">Belongs to the SecG family.</text>
</comment>
<reference evidence="12 14" key="1">
    <citation type="submission" date="2014-08" db="EMBL/GenBank/DDBJ databases">
        <title>Porphyromonas cangingivalis strain:COT-109_OH1386 Genome sequencing.</title>
        <authorList>
            <person name="Wallis C."/>
            <person name="Deusch O."/>
            <person name="O'Flynn C."/>
            <person name="Davis I."/>
            <person name="Jospin G."/>
            <person name="Darling A.E."/>
            <person name="Coil D.A."/>
            <person name="Alexiev A."/>
            <person name="Horsfall A."/>
            <person name="Kirkwood N."/>
            <person name="Harris S."/>
            <person name="Eisen J.A."/>
        </authorList>
    </citation>
    <scope>NUCLEOTIDE SEQUENCE [LARGE SCALE GENOMIC DNA]</scope>
    <source>
        <strain evidence="14">COT-109 OH1386</strain>
        <strain evidence="12">COT-109_OH1386</strain>
    </source>
</reference>
<evidence type="ECO:0000256" key="3">
    <source>
        <dbReference type="ARBA" id="ARBA00022448"/>
    </source>
</evidence>
<dbReference type="eggNOG" id="COG1314">
    <property type="taxonomic scope" value="Bacteria"/>
</dbReference>
<comment type="subcellular location">
    <subcellularLocation>
        <location evidence="1 10">Cell membrane</location>
        <topology evidence="1 10">Multi-pass membrane protein</topology>
    </subcellularLocation>
</comment>
<dbReference type="EMBL" id="FUWL01000004">
    <property type="protein sequence ID" value="SJZ35788.1"/>
    <property type="molecule type" value="Genomic_DNA"/>
</dbReference>
<dbReference type="GO" id="GO:0005886">
    <property type="term" value="C:plasma membrane"/>
    <property type="evidence" value="ECO:0007669"/>
    <property type="project" value="UniProtKB-SubCell"/>
</dbReference>
<organism evidence="12 14">
    <name type="scientific">Porphyromonas cangingivalis</name>
    <dbReference type="NCBI Taxonomy" id="36874"/>
    <lineage>
        <taxon>Bacteria</taxon>
        <taxon>Pseudomonadati</taxon>
        <taxon>Bacteroidota</taxon>
        <taxon>Bacteroidia</taxon>
        <taxon>Bacteroidales</taxon>
        <taxon>Porphyromonadaceae</taxon>
        <taxon>Porphyromonas</taxon>
    </lineage>
</organism>
<gene>
    <name evidence="12" type="ORF">HQ35_07830</name>
    <name evidence="13" type="ORF">SAMN02745205_00478</name>
</gene>
<evidence type="ECO:0000256" key="2">
    <source>
        <dbReference type="ARBA" id="ARBA00008445"/>
    </source>
</evidence>
<dbReference type="EMBL" id="JQJD01000050">
    <property type="protein sequence ID" value="KGN79456.1"/>
    <property type="molecule type" value="Genomic_DNA"/>
</dbReference>
<dbReference type="OrthoDB" id="1122493at2"/>
<sequence length="129" mass="13674">MYIFLSAVIVIIAALLVFIVTIQNSKGGGLASGFSSSNQIMGVRKTTDILEKMTWGLTAAMVVLCIISARYAPRHENPRANSSIEEFVNKAQMPTAPDAQPFGETVPTTETEAAPATEAETVPADSTAN</sequence>
<keyword evidence="14" id="KW-1185">Reference proteome</keyword>
<evidence type="ECO:0000256" key="10">
    <source>
        <dbReference type="RuleBase" id="RU365087"/>
    </source>
</evidence>
<name>A0A099WXS9_PORCN</name>
<dbReference type="GO" id="GO:0065002">
    <property type="term" value="P:intracellular protein transmembrane transport"/>
    <property type="evidence" value="ECO:0007669"/>
    <property type="project" value="TreeGrafter"/>
</dbReference>
<comment type="function">
    <text evidence="10">Involved in protein export. Participates in an early event of protein translocation.</text>
</comment>
<feature type="compositionally biased region" description="Low complexity" evidence="11">
    <location>
        <begin position="104"/>
        <end position="129"/>
    </location>
</feature>
<dbReference type="Pfam" id="PF03840">
    <property type="entry name" value="SecG"/>
    <property type="match status" value="1"/>
</dbReference>
<dbReference type="InterPro" id="IPR004692">
    <property type="entry name" value="SecG"/>
</dbReference>
<evidence type="ECO:0000256" key="4">
    <source>
        <dbReference type="ARBA" id="ARBA00022475"/>
    </source>
</evidence>
<evidence type="ECO:0000256" key="6">
    <source>
        <dbReference type="ARBA" id="ARBA00022927"/>
    </source>
</evidence>
<keyword evidence="7 10" id="KW-1133">Transmembrane helix</keyword>
<reference evidence="13 15" key="2">
    <citation type="submission" date="2017-02" db="EMBL/GenBank/DDBJ databases">
        <authorList>
            <person name="Peterson S.W."/>
        </authorList>
    </citation>
    <scope>NUCLEOTIDE SEQUENCE [LARGE SCALE GENOMIC DNA]</scope>
    <source>
        <strain evidence="13 15">ATCC 700135</strain>
    </source>
</reference>
<dbReference type="GO" id="GO:0015450">
    <property type="term" value="F:protein-transporting ATPase activity"/>
    <property type="evidence" value="ECO:0007669"/>
    <property type="project" value="UniProtKB-UniRule"/>
</dbReference>
<dbReference type="Proteomes" id="UP000189956">
    <property type="component" value="Unassembled WGS sequence"/>
</dbReference>
<feature type="region of interest" description="Disordered" evidence="11">
    <location>
        <begin position="94"/>
        <end position="129"/>
    </location>
</feature>
<dbReference type="GO" id="GO:0009306">
    <property type="term" value="P:protein secretion"/>
    <property type="evidence" value="ECO:0007669"/>
    <property type="project" value="UniProtKB-UniRule"/>
</dbReference>
<dbReference type="NCBIfam" id="TIGR00810">
    <property type="entry name" value="secG"/>
    <property type="match status" value="1"/>
</dbReference>
<dbReference type="GO" id="GO:0043952">
    <property type="term" value="P:protein transport by the Sec complex"/>
    <property type="evidence" value="ECO:0007669"/>
    <property type="project" value="TreeGrafter"/>
</dbReference>
<evidence type="ECO:0000256" key="5">
    <source>
        <dbReference type="ARBA" id="ARBA00022692"/>
    </source>
</evidence>
<evidence type="ECO:0000256" key="11">
    <source>
        <dbReference type="SAM" id="MobiDB-lite"/>
    </source>
</evidence>
<protein>
    <recommendedName>
        <fullName evidence="10">Protein-export membrane protein SecG</fullName>
    </recommendedName>
</protein>
<evidence type="ECO:0000313" key="12">
    <source>
        <dbReference type="EMBL" id="KGN79456.1"/>
    </source>
</evidence>
<feature type="transmembrane region" description="Helical" evidence="10">
    <location>
        <begin position="55"/>
        <end position="72"/>
    </location>
</feature>
<accession>A0A099WXS9</accession>
<keyword evidence="3 10" id="KW-0813">Transport</keyword>
<evidence type="ECO:0000313" key="15">
    <source>
        <dbReference type="Proteomes" id="UP000189956"/>
    </source>
</evidence>
<keyword evidence="9 10" id="KW-0472">Membrane</keyword>
<evidence type="ECO:0000256" key="1">
    <source>
        <dbReference type="ARBA" id="ARBA00004651"/>
    </source>
</evidence>
<evidence type="ECO:0000256" key="9">
    <source>
        <dbReference type="ARBA" id="ARBA00023136"/>
    </source>
</evidence>
<keyword evidence="5 10" id="KW-0812">Transmembrane</keyword>
<dbReference type="PANTHER" id="PTHR34182:SF1">
    <property type="entry name" value="PROTEIN-EXPORT MEMBRANE PROTEIN SECG"/>
    <property type="match status" value="1"/>
</dbReference>
<evidence type="ECO:0000256" key="7">
    <source>
        <dbReference type="ARBA" id="ARBA00022989"/>
    </source>
</evidence>
<keyword evidence="8 10" id="KW-0811">Translocation</keyword>
<comment type="caution">
    <text evidence="10">Lacks conserved residue(s) required for the propagation of feature annotation.</text>
</comment>
<keyword evidence="6 10" id="KW-0653">Protein transport</keyword>
<proteinExistence type="inferred from homology"/>
<dbReference type="STRING" id="36874.HQ34_02560"/>
<dbReference type="Proteomes" id="UP000030125">
    <property type="component" value="Unassembled WGS sequence"/>
</dbReference>